<dbReference type="GeneID" id="18874308"/>
<evidence type="ECO:0000313" key="2">
    <source>
        <dbReference type="Proteomes" id="UP000000709"/>
    </source>
</evidence>
<name>G3ARQ0_SPAPN</name>
<keyword evidence="2" id="KW-1185">Reference proteome</keyword>
<dbReference type="RefSeq" id="XP_007376581.1">
    <property type="nucleotide sequence ID" value="XM_007376519.1"/>
</dbReference>
<sequence length="255" mass="30323">MLQQQLARLDVINQLQLYNDLRFSYSMEDNYSIERLYIEGVERLYSDPLAIIPHLKALTTLCIFDVTTINILKVFRRRNITNLKLKRLSLQVCKIPIRELGEIFDLREIVYFELVFFKNVRPYSDLKWLASNMPKLRDIKIVWWNASFEKIMEQLAGHRIVNVRLHSLQPKKEGDIQRCESTMPNLIKGHERSLTHFSLYSGMEEITGIWDRHKWYTRKDPSDNSKVNTHIKIFSRRKFFLKMDAYGQQQIVIAG</sequence>
<organism evidence="2">
    <name type="scientific">Spathaspora passalidarum (strain NRRL Y-27907 / 11-Y1)</name>
    <dbReference type="NCBI Taxonomy" id="619300"/>
    <lineage>
        <taxon>Eukaryota</taxon>
        <taxon>Fungi</taxon>
        <taxon>Dikarya</taxon>
        <taxon>Ascomycota</taxon>
        <taxon>Saccharomycotina</taxon>
        <taxon>Pichiomycetes</taxon>
        <taxon>Debaryomycetaceae</taxon>
        <taxon>Spathaspora</taxon>
    </lineage>
</organism>
<dbReference type="Proteomes" id="UP000000709">
    <property type="component" value="Unassembled WGS sequence"/>
</dbReference>
<dbReference type="HOGENOM" id="CLU_1090578_0_0_1"/>
<gene>
    <name evidence="1" type="ORF">SPAPADRAFT_62396</name>
</gene>
<dbReference type="EMBL" id="GL996503">
    <property type="protein sequence ID" value="EGW31803.1"/>
    <property type="molecule type" value="Genomic_DNA"/>
</dbReference>
<evidence type="ECO:0000313" key="1">
    <source>
        <dbReference type="EMBL" id="EGW31803.1"/>
    </source>
</evidence>
<proteinExistence type="predicted"/>
<evidence type="ECO:0008006" key="3">
    <source>
        <dbReference type="Google" id="ProtNLM"/>
    </source>
</evidence>
<dbReference type="KEGG" id="spaa:SPAPADRAFT_62396"/>
<dbReference type="AlphaFoldDB" id="G3ARQ0"/>
<reference evidence="1 2" key="1">
    <citation type="journal article" date="2011" name="Proc. Natl. Acad. Sci. U.S.A.">
        <title>Comparative genomics of xylose-fermenting fungi for enhanced biofuel production.</title>
        <authorList>
            <person name="Wohlbach D.J."/>
            <person name="Kuo A."/>
            <person name="Sato T.K."/>
            <person name="Potts K.M."/>
            <person name="Salamov A.A."/>
            <person name="LaButti K.M."/>
            <person name="Sun H."/>
            <person name="Clum A."/>
            <person name="Pangilinan J.L."/>
            <person name="Lindquist E.A."/>
            <person name="Lucas S."/>
            <person name="Lapidus A."/>
            <person name="Jin M."/>
            <person name="Gunawan C."/>
            <person name="Balan V."/>
            <person name="Dale B.E."/>
            <person name="Jeffries T.W."/>
            <person name="Zinkel R."/>
            <person name="Barry K.W."/>
            <person name="Grigoriev I.V."/>
            <person name="Gasch A.P."/>
        </authorList>
    </citation>
    <scope>NUCLEOTIDE SEQUENCE [LARGE SCALE GENOMIC DNA]</scope>
    <source>
        <strain evidence="2">NRRL Y-27907 / 11-Y1</strain>
    </source>
</reference>
<dbReference type="InParanoid" id="G3ARQ0"/>
<accession>G3ARQ0</accession>
<protein>
    <recommendedName>
        <fullName evidence="3">F-box domain-containing protein</fullName>
    </recommendedName>
</protein>